<sequence length="121" mass="13658">MKQGRGGGCLGCNAFKDSLLNAYSKGLYKLRERHHLGLAKSVQQDLTDCVLEIKIWDVLIKKKLFTNIAVLTSYIKPGLQKLVNRLAQACKELRFPFSLHKNISPQGTDTSTDIIISRLWK</sequence>
<keyword evidence="2" id="KW-1185">Reference proteome</keyword>
<evidence type="ECO:0000313" key="2">
    <source>
        <dbReference type="Proteomes" id="UP000762676"/>
    </source>
</evidence>
<gene>
    <name evidence="1" type="ORF">ElyMa_000108400</name>
</gene>
<proteinExistence type="predicted"/>
<dbReference type="Proteomes" id="UP000762676">
    <property type="component" value="Unassembled WGS sequence"/>
</dbReference>
<name>A0AAV4ELH0_9GAST</name>
<protein>
    <submittedName>
        <fullName evidence="1">Uncharacterized protein</fullName>
    </submittedName>
</protein>
<reference evidence="1 2" key="1">
    <citation type="journal article" date="2021" name="Elife">
        <title>Chloroplast acquisition without the gene transfer in kleptoplastic sea slugs, Plakobranchus ocellatus.</title>
        <authorList>
            <person name="Maeda T."/>
            <person name="Takahashi S."/>
            <person name="Yoshida T."/>
            <person name="Shimamura S."/>
            <person name="Takaki Y."/>
            <person name="Nagai Y."/>
            <person name="Toyoda A."/>
            <person name="Suzuki Y."/>
            <person name="Arimoto A."/>
            <person name="Ishii H."/>
            <person name="Satoh N."/>
            <person name="Nishiyama T."/>
            <person name="Hasebe M."/>
            <person name="Maruyama T."/>
            <person name="Minagawa J."/>
            <person name="Obokata J."/>
            <person name="Shigenobu S."/>
        </authorList>
    </citation>
    <scope>NUCLEOTIDE SEQUENCE [LARGE SCALE GENOMIC DNA]</scope>
</reference>
<comment type="caution">
    <text evidence="1">The sequence shown here is derived from an EMBL/GenBank/DDBJ whole genome shotgun (WGS) entry which is preliminary data.</text>
</comment>
<accession>A0AAV4ELH0</accession>
<dbReference type="AlphaFoldDB" id="A0AAV4ELH0"/>
<evidence type="ECO:0000313" key="1">
    <source>
        <dbReference type="EMBL" id="GFR61654.1"/>
    </source>
</evidence>
<dbReference type="EMBL" id="BMAT01000208">
    <property type="protein sequence ID" value="GFR61654.1"/>
    <property type="molecule type" value="Genomic_DNA"/>
</dbReference>
<organism evidence="1 2">
    <name type="scientific">Elysia marginata</name>
    <dbReference type="NCBI Taxonomy" id="1093978"/>
    <lineage>
        <taxon>Eukaryota</taxon>
        <taxon>Metazoa</taxon>
        <taxon>Spiralia</taxon>
        <taxon>Lophotrochozoa</taxon>
        <taxon>Mollusca</taxon>
        <taxon>Gastropoda</taxon>
        <taxon>Heterobranchia</taxon>
        <taxon>Euthyneura</taxon>
        <taxon>Panpulmonata</taxon>
        <taxon>Sacoglossa</taxon>
        <taxon>Placobranchoidea</taxon>
        <taxon>Plakobranchidae</taxon>
        <taxon>Elysia</taxon>
    </lineage>
</organism>